<evidence type="ECO:0000256" key="5">
    <source>
        <dbReference type="ARBA" id="ARBA00035648"/>
    </source>
</evidence>
<dbReference type="PANTHER" id="PTHR30636:SF3">
    <property type="entry name" value="UPF0701 PROTEIN YICC"/>
    <property type="match status" value="1"/>
</dbReference>
<dbReference type="InterPro" id="IPR013527">
    <property type="entry name" value="YicC-like_N"/>
</dbReference>
<keyword evidence="4" id="KW-0378">Hydrolase</keyword>
<gene>
    <name evidence="8" type="ORF">C6Y28_10495</name>
</gene>
<evidence type="ECO:0000313" key="8">
    <source>
        <dbReference type="EMBL" id="AVO28020.1"/>
    </source>
</evidence>
<comment type="similarity">
    <text evidence="5">Belongs to the YicC/YloC family.</text>
</comment>
<dbReference type="OrthoDB" id="9771229at2"/>
<keyword evidence="3" id="KW-0255">Endonuclease</keyword>
<dbReference type="GO" id="GO:0004521">
    <property type="term" value="F:RNA endonuclease activity"/>
    <property type="evidence" value="ECO:0007669"/>
    <property type="project" value="InterPro"/>
</dbReference>
<evidence type="ECO:0000256" key="4">
    <source>
        <dbReference type="ARBA" id="ARBA00022801"/>
    </source>
</evidence>
<keyword evidence="2" id="KW-0540">Nuclease</keyword>
<dbReference type="InterPro" id="IPR005229">
    <property type="entry name" value="YicC/YloC-like"/>
</dbReference>
<dbReference type="EMBL" id="CP027569">
    <property type="protein sequence ID" value="AVO28020.1"/>
    <property type="molecule type" value="Genomic_DNA"/>
</dbReference>
<evidence type="ECO:0000259" key="6">
    <source>
        <dbReference type="Pfam" id="PF03755"/>
    </source>
</evidence>
<organism evidence="8 9">
    <name type="scientific">Megasphaera elsdenii</name>
    <dbReference type="NCBI Taxonomy" id="907"/>
    <lineage>
        <taxon>Bacteria</taxon>
        <taxon>Bacillati</taxon>
        <taxon>Bacillota</taxon>
        <taxon>Negativicutes</taxon>
        <taxon>Veillonellales</taxon>
        <taxon>Veillonellaceae</taxon>
        <taxon>Megasphaera</taxon>
    </lineage>
</organism>
<feature type="domain" description="Endoribonuclease YicC-like N-terminal" evidence="6">
    <location>
        <begin position="1"/>
        <end position="155"/>
    </location>
</feature>
<evidence type="ECO:0000256" key="2">
    <source>
        <dbReference type="ARBA" id="ARBA00022722"/>
    </source>
</evidence>
<protein>
    <submittedName>
        <fullName evidence="8">YicC family protein</fullName>
    </submittedName>
</protein>
<evidence type="ECO:0000256" key="1">
    <source>
        <dbReference type="ARBA" id="ARBA00001968"/>
    </source>
</evidence>
<dbReference type="InterPro" id="IPR013551">
    <property type="entry name" value="YicC-like_C"/>
</dbReference>
<evidence type="ECO:0000313" key="9">
    <source>
        <dbReference type="Proteomes" id="UP000238358"/>
    </source>
</evidence>
<reference evidence="8 9" key="1">
    <citation type="journal article" date="2018" name="Genome Announc.">
        <title>Complete genomes of two Megasphaera elsdenii strains, NCIMB 702410 and ATCC 25940.</title>
        <authorList>
            <person name="Hatmaker E.A."/>
            <person name="O'Dell K."/>
            <person name="Riley L.A."/>
            <person name="Klingeman D.M."/>
            <person name="Guss A.M."/>
        </authorList>
    </citation>
    <scope>NUCLEOTIDE SEQUENCE [LARGE SCALE GENOMIC DNA]</scope>
    <source>
        <strain evidence="8 9">NCIMB702410</strain>
    </source>
</reference>
<feature type="domain" description="Endoribonuclease YicC-like C-terminal" evidence="7">
    <location>
        <begin position="174"/>
        <end position="295"/>
    </location>
</feature>
<dbReference type="RefSeq" id="WP_027894641.1">
    <property type="nucleotide sequence ID" value="NZ_CP027569.1"/>
</dbReference>
<comment type="cofactor">
    <cofactor evidence="1">
        <name>a divalent metal cation</name>
        <dbReference type="ChEBI" id="CHEBI:60240"/>
    </cofactor>
</comment>
<dbReference type="Pfam" id="PF03755">
    <property type="entry name" value="YicC-like_N"/>
    <property type="match status" value="1"/>
</dbReference>
<dbReference type="Pfam" id="PF08340">
    <property type="entry name" value="YicC-like_C"/>
    <property type="match status" value="1"/>
</dbReference>
<evidence type="ECO:0000256" key="3">
    <source>
        <dbReference type="ARBA" id="ARBA00022759"/>
    </source>
</evidence>
<sequence>MRSMTGFGSGSGNDGKLAVTIEMRAVNQRFLELNIRMPHAYLALEDRLRSGIKAVLKRGKVDVFVTVQDLDPAAPDVRVDDAALGAVKTALQDVNDRFFAGKAVTLGDVTSLTKDWFVQTPPAIDAEASWPPFEAALQGALDSMVAMREREGANIGRDLLSRADKMASLVETIASRKDLIVQAYEERLEKKILALMDKVQAAVPDEDRLLQEVAIYSDKVDFTEEVVRFRSHLNQLHTMLQSPGEVGRKLDFLIQEMNRETNTIGSKAGDLAVTEAVLQLKNEIEKIREQVQNIE</sequence>
<dbReference type="NCBIfam" id="TIGR00255">
    <property type="entry name" value="YicC/YloC family endoribonuclease"/>
    <property type="match status" value="1"/>
</dbReference>
<accession>A0A2S0M970</accession>
<evidence type="ECO:0000259" key="7">
    <source>
        <dbReference type="Pfam" id="PF08340"/>
    </source>
</evidence>
<dbReference type="GO" id="GO:0016787">
    <property type="term" value="F:hydrolase activity"/>
    <property type="evidence" value="ECO:0007669"/>
    <property type="project" value="UniProtKB-KW"/>
</dbReference>
<dbReference type="AlphaFoldDB" id="A0A2S0M970"/>
<dbReference type="PANTHER" id="PTHR30636">
    <property type="entry name" value="UPF0701 PROTEIN YICC"/>
    <property type="match status" value="1"/>
</dbReference>
<name>A0A2S0M970_MEGEL</name>
<proteinExistence type="inferred from homology"/>
<dbReference type="Proteomes" id="UP000238358">
    <property type="component" value="Chromosome"/>
</dbReference>